<dbReference type="AlphaFoldDB" id="A0AA86AR93"/>
<dbReference type="Pfam" id="PF15738">
    <property type="entry name" value="YafQ_toxin"/>
    <property type="match status" value="1"/>
</dbReference>
<dbReference type="GO" id="GO:0004521">
    <property type="term" value="F:RNA endonuclease activity"/>
    <property type="evidence" value="ECO:0007669"/>
    <property type="project" value="TreeGrafter"/>
</dbReference>
<dbReference type="GO" id="GO:0006415">
    <property type="term" value="P:translational termination"/>
    <property type="evidence" value="ECO:0007669"/>
    <property type="project" value="TreeGrafter"/>
</dbReference>
<dbReference type="Proteomes" id="UP000019322">
    <property type="component" value="Chromosome"/>
</dbReference>
<name>A0AA86AR93_SULMK</name>
<dbReference type="PANTHER" id="PTHR40588">
    <property type="entry name" value="MRNA INTERFERASE TOXIN YAFQ"/>
    <property type="match status" value="1"/>
</dbReference>
<dbReference type="Gene3D" id="3.30.2310.20">
    <property type="entry name" value="RelE-like"/>
    <property type="match status" value="1"/>
</dbReference>
<dbReference type="PIRSF" id="PIRSF006156">
    <property type="entry name" value="YafQ"/>
    <property type="match status" value="1"/>
</dbReference>
<evidence type="ECO:0000256" key="2">
    <source>
        <dbReference type="PIRSR" id="PIRSR006156-1"/>
    </source>
</evidence>
<dbReference type="GO" id="GO:0006402">
    <property type="term" value="P:mRNA catabolic process"/>
    <property type="evidence" value="ECO:0007669"/>
    <property type="project" value="TreeGrafter"/>
</dbReference>
<protein>
    <submittedName>
        <fullName evidence="3">RelE_StbE domain-containing protein</fullName>
    </submittedName>
</protein>
<evidence type="ECO:0000313" key="4">
    <source>
        <dbReference type="Proteomes" id="UP000019322"/>
    </source>
</evidence>
<keyword evidence="1" id="KW-1277">Toxin-antitoxin system</keyword>
<dbReference type="InterPro" id="IPR035093">
    <property type="entry name" value="RelE/ParE_toxin_dom_sf"/>
</dbReference>
<dbReference type="InterPro" id="IPR004386">
    <property type="entry name" value="Toxin_YafQ-like"/>
</dbReference>
<reference evidence="3 4" key="1">
    <citation type="journal article" date="2014" name="Environ. Microbiol.">
        <title>Insights into organohalide respiration and the versatile catabolism of Sulfurospirillum multivorans gained from comparative genomics and physiological studies.</title>
        <authorList>
            <person name="Goris T."/>
            <person name="Schubert T."/>
            <person name="Gadkari J."/>
            <person name="Wubet T."/>
            <person name="Tarkka M."/>
            <person name="Buscot F."/>
            <person name="Adrian L."/>
            <person name="Diekert G."/>
        </authorList>
    </citation>
    <scope>NUCLEOTIDE SEQUENCE [LARGE SCALE GENOMIC DNA]</scope>
    <source>
        <strain evidence="4">DM 12446 / JCM 15788 / NBRC 109480</strain>
    </source>
</reference>
<feature type="active site" description="Proton donor" evidence="2">
    <location>
        <position position="84"/>
    </location>
</feature>
<dbReference type="NCBIfam" id="TIGR02385">
    <property type="entry name" value="RelE_StbE"/>
    <property type="match status" value="1"/>
</dbReference>
<dbReference type="RefSeq" id="WP_025346218.1">
    <property type="nucleotide sequence ID" value="NZ_CP007201.1"/>
</dbReference>
<accession>A0AA86AR93</accession>
<proteinExistence type="predicted"/>
<organism evidence="3 4">
    <name type="scientific">Sulfurospirillum multivorans (strain DM 12446 / JCM 15788 / NBRC 109480)</name>
    <dbReference type="NCBI Taxonomy" id="1150621"/>
    <lineage>
        <taxon>Bacteria</taxon>
        <taxon>Pseudomonadati</taxon>
        <taxon>Campylobacterota</taxon>
        <taxon>Epsilonproteobacteria</taxon>
        <taxon>Campylobacterales</taxon>
        <taxon>Sulfurospirillaceae</taxon>
        <taxon>Sulfurospirillum</taxon>
    </lineage>
</organism>
<gene>
    <name evidence="3" type="ORF">SMUL_3166</name>
</gene>
<dbReference type="KEGG" id="smul:SMUL_3166"/>
<sequence>MPTLKRHKSFLKDYAHAKLTDTQFEKLVSFLALLKEGKELPPESKDHTLKGNWKDFRECHLGGDVLLVYQKINDEIILARLATHSELFG</sequence>
<evidence type="ECO:0000256" key="1">
    <source>
        <dbReference type="ARBA" id="ARBA00022649"/>
    </source>
</evidence>
<dbReference type="PANTHER" id="PTHR40588:SF1">
    <property type="entry name" value="MRNA INTERFERASE TOXIN YAFQ"/>
    <property type="match status" value="1"/>
</dbReference>
<dbReference type="InterPro" id="IPR007712">
    <property type="entry name" value="RelE/ParE_toxin"/>
</dbReference>
<dbReference type="EMBL" id="CP007201">
    <property type="protein sequence ID" value="AHJ14392.1"/>
    <property type="molecule type" value="Genomic_DNA"/>
</dbReference>
<evidence type="ECO:0000313" key="3">
    <source>
        <dbReference type="EMBL" id="AHJ14392.1"/>
    </source>
</evidence>
<dbReference type="SUPFAM" id="SSF143011">
    <property type="entry name" value="RelE-like"/>
    <property type="match status" value="1"/>
</dbReference>